<dbReference type="PANTHER" id="PTHR22975">
    <property type="entry name" value="UBIQUITIN SPECIFIC PROTEINASE"/>
    <property type="match status" value="1"/>
</dbReference>
<organism evidence="6 7">
    <name type="scientific">Sphenostylis stenocarpa</name>
    <dbReference type="NCBI Taxonomy" id="92480"/>
    <lineage>
        <taxon>Eukaryota</taxon>
        <taxon>Viridiplantae</taxon>
        <taxon>Streptophyta</taxon>
        <taxon>Embryophyta</taxon>
        <taxon>Tracheophyta</taxon>
        <taxon>Spermatophyta</taxon>
        <taxon>Magnoliopsida</taxon>
        <taxon>eudicotyledons</taxon>
        <taxon>Gunneridae</taxon>
        <taxon>Pentapetalae</taxon>
        <taxon>rosids</taxon>
        <taxon>fabids</taxon>
        <taxon>Fabales</taxon>
        <taxon>Fabaceae</taxon>
        <taxon>Papilionoideae</taxon>
        <taxon>50 kb inversion clade</taxon>
        <taxon>NPAAA clade</taxon>
        <taxon>indigoferoid/millettioid clade</taxon>
        <taxon>Phaseoleae</taxon>
        <taxon>Sphenostylis</taxon>
    </lineage>
</organism>
<proteinExistence type="predicted"/>
<evidence type="ECO:0000256" key="2">
    <source>
        <dbReference type="ARBA" id="ARBA00022801"/>
    </source>
</evidence>
<dbReference type="InterPro" id="IPR052398">
    <property type="entry name" value="Ubiquitin_hydrolase_53/54"/>
</dbReference>
<protein>
    <recommendedName>
        <fullName evidence="5">USP domain-containing protein</fullName>
    </recommendedName>
</protein>
<dbReference type="Proteomes" id="UP001189624">
    <property type="component" value="Chromosome 3"/>
</dbReference>
<feature type="region of interest" description="Disordered" evidence="3">
    <location>
        <begin position="1097"/>
        <end position="1127"/>
    </location>
</feature>
<evidence type="ECO:0000256" key="1">
    <source>
        <dbReference type="ARBA" id="ARBA00022786"/>
    </source>
</evidence>
<dbReference type="GO" id="GO:0016579">
    <property type="term" value="P:protein deubiquitination"/>
    <property type="evidence" value="ECO:0007669"/>
    <property type="project" value="InterPro"/>
</dbReference>
<gene>
    <name evidence="6" type="ORF">AYBTSS11_LOCUS11674</name>
</gene>
<feature type="region of interest" description="Disordered" evidence="3">
    <location>
        <begin position="1"/>
        <end position="65"/>
    </location>
</feature>
<dbReference type="PANTHER" id="PTHR22975:SF9">
    <property type="entry name" value="ECHINUS SPLICE FORM 3"/>
    <property type="match status" value="1"/>
</dbReference>
<dbReference type="Gene3D" id="3.90.70.10">
    <property type="entry name" value="Cysteine proteinases"/>
    <property type="match status" value="1"/>
</dbReference>
<dbReference type="GO" id="GO:0004843">
    <property type="term" value="F:cysteine-type deubiquitinase activity"/>
    <property type="evidence" value="ECO:0007669"/>
    <property type="project" value="InterPro"/>
</dbReference>
<dbReference type="CDD" id="cd02257">
    <property type="entry name" value="Peptidase_C19"/>
    <property type="match status" value="1"/>
</dbReference>
<feature type="compositionally biased region" description="Basic and acidic residues" evidence="3">
    <location>
        <begin position="39"/>
        <end position="55"/>
    </location>
</feature>
<feature type="compositionally biased region" description="Basic and acidic residues" evidence="3">
    <location>
        <begin position="190"/>
        <end position="206"/>
    </location>
</feature>
<dbReference type="Pfam" id="PF04780">
    <property type="entry name" value="DUF629"/>
    <property type="match status" value="1"/>
</dbReference>
<dbReference type="SUPFAM" id="SSF54001">
    <property type="entry name" value="Cysteine proteinases"/>
    <property type="match status" value="1"/>
</dbReference>
<feature type="region of interest" description="Disordered" evidence="3">
    <location>
        <begin position="291"/>
        <end position="337"/>
    </location>
</feature>
<feature type="compositionally biased region" description="Basic residues" evidence="3">
    <location>
        <begin position="982"/>
        <end position="993"/>
    </location>
</feature>
<feature type="compositionally biased region" description="Basic residues" evidence="3">
    <location>
        <begin position="1163"/>
        <end position="1172"/>
    </location>
</feature>
<name>A0AA86VXW0_9FABA</name>
<feature type="compositionally biased region" description="Low complexity" evidence="3">
    <location>
        <begin position="9"/>
        <end position="24"/>
    </location>
</feature>
<dbReference type="EMBL" id="OY731400">
    <property type="protein sequence ID" value="CAJ1944006.1"/>
    <property type="molecule type" value="Genomic_DNA"/>
</dbReference>
<dbReference type="Gramene" id="rna-AYBTSS11_LOCUS11674">
    <property type="protein sequence ID" value="CAJ1944006.1"/>
    <property type="gene ID" value="gene-AYBTSS11_LOCUS11674"/>
</dbReference>
<feature type="region of interest" description="Disordered" evidence="3">
    <location>
        <begin position="1145"/>
        <end position="1198"/>
    </location>
</feature>
<keyword evidence="1" id="KW-0833">Ubl conjugation pathway</keyword>
<feature type="region of interest" description="Disordered" evidence="3">
    <location>
        <begin position="185"/>
        <end position="206"/>
    </location>
</feature>
<keyword evidence="7" id="KW-1185">Reference proteome</keyword>
<dbReference type="PROSITE" id="PS50235">
    <property type="entry name" value="USP_3"/>
    <property type="match status" value="1"/>
</dbReference>
<reference evidence="6" key="1">
    <citation type="submission" date="2023-10" db="EMBL/GenBank/DDBJ databases">
        <authorList>
            <person name="Domelevo Entfellner J.-B."/>
        </authorList>
    </citation>
    <scope>NUCLEOTIDE SEQUENCE</scope>
</reference>
<keyword evidence="4" id="KW-1133">Transmembrane helix</keyword>
<keyword evidence="4" id="KW-0472">Membrane</keyword>
<sequence>MGHKKRNTAARSKQAAAASPAAQSGVGGAANGAVSPDADACKVSDHNPHNPRKIELTPPQSEGSDYSTIKLECERALTTLRRGNHTKAMKLLREICAREEGSPYCAFVHRVHSLMCFKTATVITDPSSKQRHLKNALESARRAVELMPNSVEYAHFRATVMLEAATEGKDYEEVVHECERGLAIENPSDPAKEMLQDESEQKASSPEERIANVQNELRQLIQKSNIASLSSWMKNLSNGEERFRLIPIRRTPEDPMEVRLVQAKRPNEIKKVSKTADERRKEIEVRVAAARLLQQKPEAPQSPNEGDRDDKPLDSSAGSGQKTGDRKRHGNVKKSGLTPEKMKWVHSYWNSVSMDMKKDFLRVKICDLKSHYGSSKDTLPNDILSEALSYAEANKTWKFWPCCNCEEKHSNPDSHRHHVVQEHMGSLSPQMQRLLPKNVDNEWIEMILNCSWKPLDVLAAARMLDNKARFKSPSLPEDLYFDHHTLDYNDCFKEASSSYTEKESSGDTLRNCLEECNNHCKIVENDIREGVEDQLSMVNPIIDCWPVSDDPERAKLLGKIHAMFETLIRHKCLAASHLNKVIHFTMGEVQGLAAGSQLLSHGVDQTPMCICFLGASQLKTIFQFLQEISHACGLARNADKGSSPTNDLLNISQGSEIKDKIVLDGDASRLLLDECLLQTQVTAGTPQGSVLDDVTTPSSSDGISCDNDALLSWILSSSPVGDQLTSWLRIREDKINKGKEIVQMLEKEFYHLQGLCEKKGERISYEEALQTVEDLCLEEGKKRETVGEFVQRSYESVLRKRREELIESENDMMYVSNRFELDAISNVLQEAEARNVNQFGYDETYAGVTSQLCDLESGEEDEWRMKEYLHQMDGCIENAIQKLKEHLSIELSKIDARIVRSVTEMQQLEFKLGPISVNDYRAILVPLVKSYLRALLEDLAEKDAREKSDAASEAFLAELALDSKKAVKGGSESTKHAEKTKDRKKNKDHKKARDLKVTGDHVQFSVGSTIPDSNLVAPESDSPDHESVSVNDGDLEQLEEEFRRKIELEEEEKKLEETLEFQRRIENEAKQRHLAEQQKKSSGLYLEVVENLQDCQRKVETDSSDSYKRDQLVQENGTRGNLDGVLSPTTNGSIYLHQSKLKQSDLPNGVVQDNGLPVSDRRAGKKHKRRNSSRPVDGKIESFSSEKENTEDTHSDSHLREQIKFNNNQDANNVWENNGSNVLRELPVEDAEEERFQADLKIAVRQSLDTFQARETLPLVSSLRMSQRASSKVDSVDCSPVEDQTDNVNGATLLGTGLKNEVGEYNCFLNVIIQSLWHLRRFRVEFLGRSRTEHDHVGDPCVVCALYEIFTALDIASKDSRGEAVAPTSLRIALSNLYPHSNFFQEAQMNDASEVLAVIFDCLHRSCTRGSSVCVTESAESNHGMGSWDCANGSCIAHSLFGMNITEQMNCNHCHRESRYMKYTSFFHNINASALRDMKEKSSASFFDNLLNLVEMNHQLACDPEANGCGKLNHIHHFLKTPPHVFMTVLGWQNTCESADDIKATLAALSTTIDISVLYGGLNLKCTHNLVSVVCYYGQHYHCFAYSHDHEQWIMYDDKTVKVIGGWADVLTMCERGHLQPQVLFFEAALNRSSIIGGTYSICMSVVEEIFLPSPSPSPKTEKGLCIVLTQLDLSKCQLRVTSAVKGVSFTDLLDYYPPFKIPCWNVPHGRFCATVNSGASIFWIHNTVLYFCLLFAVWDGIRNLSMIQGN</sequence>
<dbReference type="InterPro" id="IPR011990">
    <property type="entry name" value="TPR-like_helical_dom_sf"/>
</dbReference>
<evidence type="ECO:0000256" key="4">
    <source>
        <dbReference type="SAM" id="Phobius"/>
    </source>
</evidence>
<feature type="compositionally biased region" description="Basic and acidic residues" evidence="3">
    <location>
        <begin position="1176"/>
        <end position="1198"/>
    </location>
</feature>
<dbReference type="Gene3D" id="1.25.40.10">
    <property type="entry name" value="Tetratricopeptide repeat domain"/>
    <property type="match status" value="1"/>
</dbReference>
<evidence type="ECO:0000256" key="3">
    <source>
        <dbReference type="SAM" id="MobiDB-lite"/>
    </source>
</evidence>
<feature type="transmembrane region" description="Helical" evidence="4">
    <location>
        <begin position="1721"/>
        <end position="1739"/>
    </location>
</feature>
<dbReference type="InterPro" id="IPR028889">
    <property type="entry name" value="USP"/>
</dbReference>
<dbReference type="Pfam" id="PF00443">
    <property type="entry name" value="UCH"/>
    <property type="match status" value="1"/>
</dbReference>
<dbReference type="InterPro" id="IPR001394">
    <property type="entry name" value="Peptidase_C19_UCH"/>
</dbReference>
<keyword evidence="2" id="KW-0378">Hydrolase</keyword>
<feature type="compositionally biased region" description="Basic and acidic residues" evidence="3">
    <location>
        <begin position="1097"/>
        <end position="1112"/>
    </location>
</feature>
<feature type="domain" description="USP" evidence="5">
    <location>
        <begin position="1296"/>
        <end position="1629"/>
    </location>
</feature>
<evidence type="ECO:0000259" key="5">
    <source>
        <dbReference type="PROSITE" id="PS50235"/>
    </source>
</evidence>
<dbReference type="InterPro" id="IPR038765">
    <property type="entry name" value="Papain-like_cys_pep_sf"/>
</dbReference>
<evidence type="ECO:0000313" key="7">
    <source>
        <dbReference type="Proteomes" id="UP001189624"/>
    </source>
</evidence>
<accession>A0AA86VXW0</accession>
<dbReference type="Pfam" id="PF04781">
    <property type="entry name" value="DUF627"/>
    <property type="match status" value="1"/>
</dbReference>
<dbReference type="InterPro" id="IPR006865">
    <property type="entry name" value="DUF629"/>
</dbReference>
<feature type="region of interest" description="Disordered" evidence="3">
    <location>
        <begin position="967"/>
        <end position="1036"/>
    </location>
</feature>
<evidence type="ECO:0000313" key="6">
    <source>
        <dbReference type="EMBL" id="CAJ1944006.1"/>
    </source>
</evidence>
<dbReference type="InterPro" id="IPR006866">
    <property type="entry name" value="DUF627_N"/>
</dbReference>
<keyword evidence="4" id="KW-0812">Transmembrane</keyword>